<sequence>MDKVRVKLVTIGHLPLHLKLSEVSAWRSEVFELVGGIDNFALRCDSDRGDWIFSDRLLKTQLPEHNDADFLIALVNVPIEDNWYSRRLGDNKIVFTFSQIREFLAWENIPLENAIFRVLYSYTLLYRRSGNKIPGFGAAPSFTHDETRGCLFDMNGIKSDLVESCNKPVVCGECVERLMNERISTQMIKIIQKEIRKIRKRLYYRAFDFVKAKPLTSLVISSIFAILLGVAGSLTASYIYDSIKPQSSVDIKNQPNAFAKKPTNFWSWELFVMS</sequence>
<protein>
    <submittedName>
        <fullName evidence="2">Uncharacterized protein</fullName>
    </submittedName>
</protein>
<name>A0A9E6NLV1_9PSED</name>
<dbReference type="KEGG" id="pze:HU754_020345"/>
<dbReference type="AlphaFoldDB" id="A0A9E6NLV1"/>
<evidence type="ECO:0000313" key="2">
    <source>
        <dbReference type="EMBL" id="QXI10156.1"/>
    </source>
</evidence>
<reference evidence="2" key="1">
    <citation type="journal article" date="2020" name="Microorganisms">
        <title>Reliable Identification of Environmental Pseudomonas Isolates Using the rpoD Gene.</title>
        <authorList>
            <consortium name="The Broad Institute Genome Sequencing Platform"/>
            <person name="Girard L."/>
            <person name="Lood C."/>
            <person name="Rokni-Zadeh H."/>
            <person name="van Noort V."/>
            <person name="Lavigne R."/>
            <person name="De Mot R."/>
        </authorList>
    </citation>
    <scope>NUCLEOTIDE SEQUENCE</scope>
    <source>
        <strain evidence="2">OE 48.2</strain>
    </source>
</reference>
<accession>A0A9E6NLV1</accession>
<gene>
    <name evidence="2" type="ORF">HU754_020345</name>
</gene>
<dbReference type="RefSeq" id="WP_186624047.1">
    <property type="nucleotide sequence ID" value="NZ_CP077090.1"/>
</dbReference>
<keyword evidence="1" id="KW-1133">Transmembrane helix</keyword>
<dbReference type="EMBL" id="CP077090">
    <property type="protein sequence ID" value="QXI10156.1"/>
    <property type="molecule type" value="Genomic_DNA"/>
</dbReference>
<organism evidence="2 3">
    <name type="scientific">Pseudomonas zeae</name>
    <dbReference type="NCBI Taxonomy" id="2745510"/>
    <lineage>
        <taxon>Bacteria</taxon>
        <taxon>Pseudomonadati</taxon>
        <taxon>Pseudomonadota</taxon>
        <taxon>Gammaproteobacteria</taxon>
        <taxon>Pseudomonadales</taxon>
        <taxon>Pseudomonadaceae</taxon>
        <taxon>Pseudomonas</taxon>
    </lineage>
</organism>
<proteinExistence type="predicted"/>
<keyword evidence="1" id="KW-0472">Membrane</keyword>
<reference evidence="2" key="2">
    <citation type="journal article" date="2021" name="Microorganisms">
        <title>The Ever-Expanding Pseudomonas Genus: Description of 43 New Species and Partition of the Pseudomonas putida Group.</title>
        <authorList>
            <person name="Girard L."/>
            <person name="Lood C."/>
            <person name="Hofte M."/>
            <person name="Vandamme P."/>
            <person name="Rokni-Zadeh H."/>
            <person name="van Noort V."/>
            <person name="Lavigne R."/>
            <person name="De Mot R."/>
        </authorList>
    </citation>
    <scope>NUCLEOTIDE SEQUENCE</scope>
    <source>
        <strain evidence="2">OE 48.2</strain>
    </source>
</reference>
<keyword evidence="1" id="KW-0812">Transmembrane</keyword>
<feature type="transmembrane region" description="Helical" evidence="1">
    <location>
        <begin position="215"/>
        <end position="240"/>
    </location>
</feature>
<dbReference type="Proteomes" id="UP000627092">
    <property type="component" value="Chromosome"/>
</dbReference>
<evidence type="ECO:0000256" key="1">
    <source>
        <dbReference type="SAM" id="Phobius"/>
    </source>
</evidence>
<evidence type="ECO:0000313" key="3">
    <source>
        <dbReference type="Proteomes" id="UP000627092"/>
    </source>
</evidence>